<dbReference type="GO" id="GO:0003866">
    <property type="term" value="F:3-phosphoshikimate 1-carboxyvinyltransferase activity"/>
    <property type="evidence" value="ECO:0007669"/>
    <property type="project" value="TreeGrafter"/>
</dbReference>
<evidence type="ECO:0000313" key="4">
    <source>
        <dbReference type="EMBL" id="PWA54658.1"/>
    </source>
</evidence>
<name>A0A2U1M071_ARTAN</name>
<keyword evidence="5" id="KW-1185">Reference proteome</keyword>
<dbReference type="Gene3D" id="3.65.10.10">
    <property type="entry name" value="Enolpyruvate transferase domain"/>
    <property type="match status" value="1"/>
</dbReference>
<feature type="compositionally biased region" description="Basic and acidic residues" evidence="2">
    <location>
        <begin position="32"/>
        <end position="49"/>
    </location>
</feature>
<keyword evidence="1" id="KW-0808">Transferase</keyword>
<dbReference type="InterPro" id="IPR001986">
    <property type="entry name" value="Enolpyruvate_Tfrase_dom"/>
</dbReference>
<dbReference type="PANTHER" id="PTHR21090:SF5">
    <property type="entry name" value="PENTAFUNCTIONAL AROM POLYPEPTIDE"/>
    <property type="match status" value="1"/>
</dbReference>
<dbReference type="SUPFAM" id="SSF55205">
    <property type="entry name" value="EPT/RTPC-like"/>
    <property type="match status" value="1"/>
</dbReference>
<evidence type="ECO:0000259" key="3">
    <source>
        <dbReference type="Pfam" id="PF00275"/>
    </source>
</evidence>
<organism evidence="4 5">
    <name type="scientific">Artemisia annua</name>
    <name type="common">Sweet wormwood</name>
    <dbReference type="NCBI Taxonomy" id="35608"/>
    <lineage>
        <taxon>Eukaryota</taxon>
        <taxon>Viridiplantae</taxon>
        <taxon>Streptophyta</taxon>
        <taxon>Embryophyta</taxon>
        <taxon>Tracheophyta</taxon>
        <taxon>Spermatophyta</taxon>
        <taxon>Magnoliopsida</taxon>
        <taxon>eudicotyledons</taxon>
        <taxon>Gunneridae</taxon>
        <taxon>Pentapetalae</taxon>
        <taxon>asterids</taxon>
        <taxon>campanulids</taxon>
        <taxon>Asterales</taxon>
        <taxon>Asteraceae</taxon>
        <taxon>Asteroideae</taxon>
        <taxon>Anthemideae</taxon>
        <taxon>Artemisiinae</taxon>
        <taxon>Artemisia</taxon>
    </lineage>
</organism>
<dbReference type="AlphaFoldDB" id="A0A2U1M071"/>
<protein>
    <submittedName>
        <fullName evidence="4">5-enolpyruvylshikimate-3-phosphate synthase</fullName>
    </submittedName>
</protein>
<evidence type="ECO:0000313" key="5">
    <source>
        <dbReference type="Proteomes" id="UP000245207"/>
    </source>
</evidence>
<comment type="caution">
    <text evidence="4">The sequence shown here is derived from an EMBL/GenBank/DDBJ whole genome shotgun (WGS) entry which is preliminary data.</text>
</comment>
<evidence type="ECO:0000256" key="2">
    <source>
        <dbReference type="SAM" id="MobiDB-lite"/>
    </source>
</evidence>
<gene>
    <name evidence="4" type="ORF">CTI12_AA434890</name>
</gene>
<feature type="domain" description="Enolpyruvate transferase" evidence="3">
    <location>
        <begin position="71"/>
        <end position="167"/>
    </location>
</feature>
<dbReference type="InterPro" id="IPR013792">
    <property type="entry name" value="RNA3'P_cycl/enolpyr_Trfase_a/b"/>
</dbReference>
<dbReference type="GO" id="GO:0009423">
    <property type="term" value="P:chorismate biosynthetic process"/>
    <property type="evidence" value="ECO:0007669"/>
    <property type="project" value="TreeGrafter"/>
</dbReference>
<accession>A0A2U1M071</accession>
<feature type="region of interest" description="Disordered" evidence="2">
    <location>
        <begin position="32"/>
        <end position="66"/>
    </location>
</feature>
<dbReference type="OrthoDB" id="1936769at2759"/>
<evidence type="ECO:0000256" key="1">
    <source>
        <dbReference type="ARBA" id="ARBA00022679"/>
    </source>
</evidence>
<dbReference type="EMBL" id="PKPP01007000">
    <property type="protein sequence ID" value="PWA54658.1"/>
    <property type="molecule type" value="Genomic_DNA"/>
</dbReference>
<dbReference type="Pfam" id="PF00275">
    <property type="entry name" value="EPSP_synthase"/>
    <property type="match status" value="1"/>
</dbReference>
<dbReference type="PANTHER" id="PTHR21090">
    <property type="entry name" value="AROM/DEHYDROQUINATE SYNTHASE"/>
    <property type="match status" value="1"/>
</dbReference>
<dbReference type="InterPro" id="IPR036968">
    <property type="entry name" value="Enolpyruvate_Tfrase_sf"/>
</dbReference>
<proteinExistence type="predicted"/>
<reference evidence="4 5" key="1">
    <citation type="journal article" date="2018" name="Mol. Plant">
        <title>The genome of Artemisia annua provides insight into the evolution of Asteraceae family and artemisinin biosynthesis.</title>
        <authorList>
            <person name="Shen Q."/>
            <person name="Zhang L."/>
            <person name="Liao Z."/>
            <person name="Wang S."/>
            <person name="Yan T."/>
            <person name="Shi P."/>
            <person name="Liu M."/>
            <person name="Fu X."/>
            <person name="Pan Q."/>
            <person name="Wang Y."/>
            <person name="Lv Z."/>
            <person name="Lu X."/>
            <person name="Zhang F."/>
            <person name="Jiang W."/>
            <person name="Ma Y."/>
            <person name="Chen M."/>
            <person name="Hao X."/>
            <person name="Li L."/>
            <person name="Tang Y."/>
            <person name="Lv G."/>
            <person name="Zhou Y."/>
            <person name="Sun X."/>
            <person name="Brodelius P.E."/>
            <person name="Rose J.K.C."/>
            <person name="Tang K."/>
        </authorList>
    </citation>
    <scope>NUCLEOTIDE SEQUENCE [LARGE SCALE GENOMIC DNA]</scope>
    <source>
        <strain evidence="5">cv. Huhao1</strain>
        <tissue evidence="4">Leaf</tissue>
    </source>
</reference>
<sequence>MWKNIGRWYHIYHPRFLRRVLDFSGDNIRQLSDDHEKGIPDEARGDHVKKSSPLFSRHRSGSSPAIRSVTDPVIKRSPGNAYVEGDASSASYFLAGAAITGGTVTVEGCRKSSLQGDMKFAEVLGQMGAEVTWTENSVTVKGPPRDASGRKHLRAVDVNMNKMLDDLSVEQLRGEYSTLFKQLMNASQQFKDASTNNRVLKSDVEALRAKELEDKNKHCRLVVERLSSGG</sequence>
<dbReference type="STRING" id="35608.A0A2U1M071"/>
<dbReference type="Proteomes" id="UP000245207">
    <property type="component" value="Unassembled WGS sequence"/>
</dbReference>